<dbReference type="Pfam" id="PF22780">
    <property type="entry name" value="HI0933_like_1st"/>
    <property type="match status" value="1"/>
</dbReference>
<evidence type="ECO:0000259" key="4">
    <source>
        <dbReference type="Pfam" id="PF03486"/>
    </source>
</evidence>
<evidence type="ECO:0000256" key="2">
    <source>
        <dbReference type="ARBA" id="ARBA00022630"/>
    </source>
</evidence>
<feature type="domain" description="RsdA/BaiN/AoA(So)-like insert" evidence="5">
    <location>
        <begin position="191"/>
        <end position="341"/>
    </location>
</feature>
<dbReference type="InterPro" id="IPR023166">
    <property type="entry name" value="BaiN-like_dom_sf"/>
</dbReference>
<dbReference type="Pfam" id="PF03486">
    <property type="entry name" value="HI0933_like"/>
    <property type="match status" value="1"/>
</dbReference>
<dbReference type="Proteomes" id="UP000254465">
    <property type="component" value="Unassembled WGS sequence"/>
</dbReference>
<dbReference type="PRINTS" id="PR00411">
    <property type="entry name" value="PNDRDTASEI"/>
</dbReference>
<proteinExistence type="predicted"/>
<comment type="cofactor">
    <cofactor evidence="1">
        <name>FAD</name>
        <dbReference type="ChEBI" id="CHEBI:57692"/>
    </cofactor>
</comment>
<dbReference type="InterPro" id="IPR004792">
    <property type="entry name" value="BaiN-like"/>
</dbReference>
<protein>
    <submittedName>
        <fullName evidence="6">FAD/NAD(P)-binding oxidoreductase</fullName>
    </submittedName>
</protein>
<accession>A0A377IB34</accession>
<sequence>MMTTVSDTLIIGAGAAGLFCAGQLAKQGKQVAVLDCGKKAGRKILMSGGGFCNFTNLEVTPQHYLSHNPHFVKSALARFTQWDFIALVAEYGIPYHEKELGQLFCDRSSQDIVDLLLSECEKYQAQIHLRQNIEQVSAIENGGFSVQANGKRWHCRQLVIATGGLSMPALGATPFGYQIAEQFGLNVIAPRASLVPFRWRETEQFYTALAGVSLPVRVSAENGQSFFNQLLFTHRGISGPAILQISNYWQPNEAVEMDLLPSQSIRDYLQELRQTSPKLQLKTALSRLLPSKLVELWVERGMIPNETLANLSKVRLENLHNFIHHWQVFPNGTEGYRTAEVTMGGVDTHEISSKTMEVQAVKGLYFIGEVLDVTGWLGGYNFQWAWSSAYACASHIASL</sequence>
<dbReference type="InterPro" id="IPR036188">
    <property type="entry name" value="FAD/NAD-bd_sf"/>
</dbReference>
<dbReference type="PANTHER" id="PTHR42887:SF2">
    <property type="entry name" value="OS12G0638800 PROTEIN"/>
    <property type="match status" value="1"/>
</dbReference>
<evidence type="ECO:0000259" key="5">
    <source>
        <dbReference type="Pfam" id="PF22780"/>
    </source>
</evidence>
<gene>
    <name evidence="6" type="ORF">NCTC11296_02530</name>
</gene>
<dbReference type="SUPFAM" id="SSF51905">
    <property type="entry name" value="FAD/NAD(P)-binding domain"/>
    <property type="match status" value="1"/>
</dbReference>
<dbReference type="PANTHER" id="PTHR42887">
    <property type="entry name" value="OS12G0638800 PROTEIN"/>
    <property type="match status" value="1"/>
</dbReference>
<reference evidence="6 7" key="1">
    <citation type="submission" date="2018-06" db="EMBL/GenBank/DDBJ databases">
        <authorList>
            <consortium name="Pathogen Informatics"/>
            <person name="Doyle S."/>
        </authorList>
    </citation>
    <scope>NUCLEOTIDE SEQUENCE [LARGE SCALE GENOMIC DNA]</scope>
    <source>
        <strain evidence="6 7">NCTC11296</strain>
    </source>
</reference>
<evidence type="ECO:0000313" key="7">
    <source>
        <dbReference type="Proteomes" id="UP000254465"/>
    </source>
</evidence>
<dbReference type="EMBL" id="UGHK01000002">
    <property type="protein sequence ID" value="STO72598.1"/>
    <property type="molecule type" value="Genomic_DNA"/>
</dbReference>
<evidence type="ECO:0000313" key="6">
    <source>
        <dbReference type="EMBL" id="STO72598.1"/>
    </source>
</evidence>
<dbReference type="NCBIfam" id="TIGR00275">
    <property type="entry name" value="aminoacetone oxidase family FAD-binding enzyme"/>
    <property type="match status" value="1"/>
</dbReference>
<keyword evidence="3" id="KW-0274">FAD</keyword>
<name>A0A377IB34_AVIPA</name>
<dbReference type="Gene3D" id="3.50.50.60">
    <property type="entry name" value="FAD/NAD(P)-binding domain"/>
    <property type="match status" value="1"/>
</dbReference>
<keyword evidence="2" id="KW-0285">Flavoprotein</keyword>
<dbReference type="AlphaFoldDB" id="A0A377IB34"/>
<dbReference type="InterPro" id="IPR057661">
    <property type="entry name" value="RsdA/BaiN/AoA(So)_Rossmann"/>
</dbReference>
<organism evidence="6 7">
    <name type="scientific">Avibacterium paragallinarum</name>
    <name type="common">Haemophilus gallinarum</name>
    <dbReference type="NCBI Taxonomy" id="728"/>
    <lineage>
        <taxon>Bacteria</taxon>
        <taxon>Pseudomonadati</taxon>
        <taxon>Pseudomonadota</taxon>
        <taxon>Gammaproteobacteria</taxon>
        <taxon>Pasteurellales</taxon>
        <taxon>Pasteurellaceae</taxon>
        <taxon>Avibacterium</taxon>
    </lineage>
</organism>
<dbReference type="SUPFAM" id="SSF160996">
    <property type="entry name" value="HI0933 insert domain-like"/>
    <property type="match status" value="1"/>
</dbReference>
<feature type="domain" description="RsdA/BaiN/AoA(So)-like Rossmann fold-like" evidence="4">
    <location>
        <begin position="7"/>
        <end position="394"/>
    </location>
</feature>
<evidence type="ECO:0000256" key="1">
    <source>
        <dbReference type="ARBA" id="ARBA00001974"/>
    </source>
</evidence>
<dbReference type="Gene3D" id="2.40.30.10">
    <property type="entry name" value="Translation factors"/>
    <property type="match status" value="1"/>
</dbReference>
<dbReference type="InterPro" id="IPR055178">
    <property type="entry name" value="RsdA/BaiN/AoA(So)-like_dom"/>
</dbReference>
<evidence type="ECO:0000256" key="3">
    <source>
        <dbReference type="ARBA" id="ARBA00022827"/>
    </source>
</evidence>
<dbReference type="Gene3D" id="1.10.8.260">
    <property type="entry name" value="HI0933 insert domain-like"/>
    <property type="match status" value="1"/>
</dbReference>